<dbReference type="GO" id="GO:0004497">
    <property type="term" value="F:monooxygenase activity"/>
    <property type="evidence" value="ECO:0007669"/>
    <property type="project" value="InterPro"/>
</dbReference>
<protein>
    <submittedName>
        <fullName evidence="2">Cytochrome P450-family protein</fullName>
    </submittedName>
</protein>
<gene>
    <name evidence="2" type="ORF">TM51_14406</name>
</gene>
<accession>A0A9P2WPG3</accession>
<evidence type="ECO:0000313" key="2">
    <source>
        <dbReference type="EMBL" id="EOR70084.1"/>
    </source>
</evidence>
<comment type="caution">
    <text evidence="2">The sequence shown here is derived from an EMBL/GenBank/DDBJ whole genome shotgun (WGS) entry which is preliminary data.</text>
</comment>
<keyword evidence="3" id="KW-1185">Reference proteome</keyword>
<dbReference type="Gene3D" id="1.10.630.10">
    <property type="entry name" value="Cytochrome P450"/>
    <property type="match status" value="1"/>
</dbReference>
<dbReference type="PRINTS" id="PR00359">
    <property type="entry name" value="BP450"/>
</dbReference>
<dbReference type="PANTHER" id="PTHR46696:SF1">
    <property type="entry name" value="CYTOCHROME P450 YJIB-RELATED"/>
    <property type="match status" value="1"/>
</dbReference>
<sequence length="414" mass="45978">MNAQRGIPSSHQNAFRLYGPQFQNKPAELYRQMRTDYGPVAPVLLDGDIPAWLVIGYREVTHVLNHPETFARSSRRWNAWDLVPENWPLYPMVTRTPNILYSEGEEHRRRATAISDALSGADQHEVRQYAVQAADRLIDGFCAASRADLRADYASRLPAIVLGRLYGLDQKHAEVLAEAMTTMIDSGPDAVKAQQFLLQTMGTLVAERRKQPGPDVVSRLVHHPAKLRDEELIPDLVVILGGGHQPTTEWLGNTLRLMLTDDRFAASLTGARSSVREALNEVLWEDTPTQIYLGRYAAHDVELGGQLIRRGDLVLLGLAGANSDPQINPGPECRMSQGNQAYLSFSHGEHRCPYPAPELAEIIVTAGIEVLLDRLPDVELAVPVDELRWRPSPWMRGLVALPVVFTPVPPIGGQ</sequence>
<name>A0A9P2WPG3_THEFU</name>
<reference evidence="2 3" key="1">
    <citation type="journal article" date="2013" name="Genome Announc.">
        <title>Draft Genome Sequence of the Lignocellulose Decomposer Thermobifida fusca Strain TM51.</title>
        <authorList>
            <person name="Toth A."/>
            <person name="Barna T."/>
            <person name="Nagy I."/>
            <person name="Horvath B."/>
            <person name="Nagy I."/>
            <person name="Tancsics A."/>
            <person name="Kriszt B."/>
            <person name="Baka E."/>
            <person name="Fekete C."/>
            <person name="Kukolya J."/>
        </authorList>
    </citation>
    <scope>NUCLEOTIDE SEQUENCE [LARGE SCALE GENOMIC DNA]</scope>
    <source>
        <strain evidence="2 3">TM51</strain>
    </source>
</reference>
<dbReference type="Proteomes" id="UP000014184">
    <property type="component" value="Unassembled WGS sequence"/>
</dbReference>
<dbReference type="CDD" id="cd20623">
    <property type="entry name" value="CYP_unk"/>
    <property type="match status" value="1"/>
</dbReference>
<dbReference type="GO" id="GO:0020037">
    <property type="term" value="F:heme binding"/>
    <property type="evidence" value="ECO:0007669"/>
    <property type="project" value="InterPro"/>
</dbReference>
<dbReference type="RefSeq" id="WP_011293226.1">
    <property type="nucleotide sequence ID" value="NZ_AOSG01000085.1"/>
</dbReference>
<dbReference type="AlphaFoldDB" id="A0A9P2WPG3"/>
<organism evidence="2 3">
    <name type="scientific">Thermobifida fusca TM51</name>
    <dbReference type="NCBI Taxonomy" id="1169414"/>
    <lineage>
        <taxon>Bacteria</taxon>
        <taxon>Bacillati</taxon>
        <taxon>Actinomycetota</taxon>
        <taxon>Actinomycetes</taxon>
        <taxon>Streptosporangiales</taxon>
        <taxon>Nocardiopsidaceae</taxon>
        <taxon>Thermobifida</taxon>
    </lineage>
</organism>
<dbReference type="GO" id="GO:0016705">
    <property type="term" value="F:oxidoreductase activity, acting on paired donors, with incorporation or reduction of molecular oxygen"/>
    <property type="evidence" value="ECO:0007669"/>
    <property type="project" value="InterPro"/>
</dbReference>
<evidence type="ECO:0000313" key="3">
    <source>
        <dbReference type="Proteomes" id="UP000014184"/>
    </source>
</evidence>
<dbReference type="PANTHER" id="PTHR46696">
    <property type="entry name" value="P450, PUTATIVE (EUROFUNG)-RELATED"/>
    <property type="match status" value="1"/>
</dbReference>
<dbReference type="InterPro" id="IPR036396">
    <property type="entry name" value="Cyt_P450_sf"/>
</dbReference>
<dbReference type="SUPFAM" id="SSF48264">
    <property type="entry name" value="Cytochrome P450"/>
    <property type="match status" value="1"/>
</dbReference>
<proteinExistence type="inferred from homology"/>
<dbReference type="GO" id="GO:0005506">
    <property type="term" value="F:iron ion binding"/>
    <property type="evidence" value="ECO:0007669"/>
    <property type="project" value="InterPro"/>
</dbReference>
<evidence type="ECO:0000256" key="1">
    <source>
        <dbReference type="ARBA" id="ARBA00010617"/>
    </source>
</evidence>
<comment type="similarity">
    <text evidence="1">Belongs to the cytochrome P450 family.</text>
</comment>
<dbReference type="InterPro" id="IPR002397">
    <property type="entry name" value="Cyt_P450_B"/>
</dbReference>
<dbReference type="EMBL" id="AOSG01000085">
    <property type="protein sequence ID" value="EOR70084.1"/>
    <property type="molecule type" value="Genomic_DNA"/>
</dbReference>